<keyword evidence="4" id="KW-0456">Lyase</keyword>
<evidence type="ECO:0000256" key="7">
    <source>
        <dbReference type="ARBA" id="ARBA00048791"/>
    </source>
</evidence>
<evidence type="ECO:0000256" key="4">
    <source>
        <dbReference type="ARBA" id="ARBA00023239"/>
    </source>
</evidence>
<evidence type="ECO:0000313" key="10">
    <source>
        <dbReference type="Proteomes" id="UP001141434"/>
    </source>
</evidence>
<dbReference type="CDD" id="cd00959">
    <property type="entry name" value="DeoC"/>
    <property type="match status" value="1"/>
</dbReference>
<dbReference type="FunFam" id="3.20.20.70:FF:000044">
    <property type="entry name" value="Deoxyribose-phosphate aldolase"/>
    <property type="match status" value="1"/>
</dbReference>
<name>A0A9W9G9T0_9EURO</name>
<evidence type="ECO:0000256" key="2">
    <source>
        <dbReference type="ARBA" id="ARBA00012515"/>
    </source>
</evidence>
<protein>
    <recommendedName>
        <fullName evidence="2">deoxyribose-phosphate aldolase</fullName>
        <ecNumber evidence="2">4.1.2.4</ecNumber>
    </recommendedName>
    <alternativeName>
        <fullName evidence="6">2-deoxy-D-ribose 5-phosphate aldolase</fullName>
    </alternativeName>
</protein>
<dbReference type="GeneID" id="81390239"/>
<dbReference type="GO" id="GO:0016052">
    <property type="term" value="P:carbohydrate catabolic process"/>
    <property type="evidence" value="ECO:0007669"/>
    <property type="project" value="TreeGrafter"/>
</dbReference>
<dbReference type="RefSeq" id="XP_056515921.1">
    <property type="nucleotide sequence ID" value="XM_056651071.1"/>
</dbReference>
<dbReference type="EMBL" id="JAPMSZ010000001">
    <property type="protein sequence ID" value="KAJ5114728.1"/>
    <property type="molecule type" value="Genomic_DNA"/>
</dbReference>
<dbReference type="NCBIfam" id="TIGR00126">
    <property type="entry name" value="deoC"/>
    <property type="match status" value="1"/>
</dbReference>
<organism evidence="9 10">
    <name type="scientific">Penicillium alfredii</name>
    <dbReference type="NCBI Taxonomy" id="1506179"/>
    <lineage>
        <taxon>Eukaryota</taxon>
        <taxon>Fungi</taxon>
        <taxon>Dikarya</taxon>
        <taxon>Ascomycota</taxon>
        <taxon>Pezizomycotina</taxon>
        <taxon>Eurotiomycetes</taxon>
        <taxon>Eurotiomycetidae</taxon>
        <taxon>Eurotiales</taxon>
        <taxon>Aspergillaceae</taxon>
        <taxon>Penicillium</taxon>
    </lineage>
</organism>
<dbReference type="Pfam" id="PF01791">
    <property type="entry name" value="DeoC"/>
    <property type="match status" value="1"/>
</dbReference>
<comment type="similarity">
    <text evidence="1">Belongs to the DeoC/FbaB aldolase family. DeoC type 1 subfamily.</text>
</comment>
<dbReference type="GO" id="GO:0004139">
    <property type="term" value="F:deoxyribose-phosphate aldolase activity"/>
    <property type="evidence" value="ECO:0007669"/>
    <property type="project" value="UniProtKB-EC"/>
</dbReference>
<proteinExistence type="inferred from homology"/>
<dbReference type="PANTHER" id="PTHR10889">
    <property type="entry name" value="DEOXYRIBOSE-PHOSPHATE ALDOLASE"/>
    <property type="match status" value="1"/>
</dbReference>
<evidence type="ECO:0000256" key="8">
    <source>
        <dbReference type="PIRSR" id="PIRSR001357-50"/>
    </source>
</evidence>
<dbReference type="OrthoDB" id="70823at2759"/>
<keyword evidence="5 8" id="KW-0704">Schiff base</keyword>
<accession>A0A9W9G9T0</accession>
<keyword evidence="3" id="KW-0963">Cytoplasm</keyword>
<dbReference type="Gene3D" id="3.20.20.70">
    <property type="entry name" value="Aldolase class I"/>
    <property type="match status" value="1"/>
</dbReference>
<evidence type="ECO:0000256" key="6">
    <source>
        <dbReference type="ARBA" id="ARBA00032755"/>
    </source>
</evidence>
<comment type="catalytic activity">
    <reaction evidence="7">
        <text>2-deoxy-D-ribose 5-phosphate = D-glyceraldehyde 3-phosphate + acetaldehyde</text>
        <dbReference type="Rhea" id="RHEA:12821"/>
        <dbReference type="ChEBI" id="CHEBI:15343"/>
        <dbReference type="ChEBI" id="CHEBI:59776"/>
        <dbReference type="ChEBI" id="CHEBI:62877"/>
        <dbReference type="EC" id="4.1.2.4"/>
    </reaction>
</comment>
<evidence type="ECO:0000256" key="1">
    <source>
        <dbReference type="ARBA" id="ARBA00010936"/>
    </source>
</evidence>
<dbReference type="SUPFAM" id="SSF51569">
    <property type="entry name" value="Aldolase"/>
    <property type="match status" value="1"/>
</dbReference>
<feature type="active site" description="Proton donor/acceptor" evidence="8">
    <location>
        <position position="217"/>
    </location>
</feature>
<dbReference type="AlphaFoldDB" id="A0A9W9G9T0"/>
<reference evidence="9" key="1">
    <citation type="submission" date="2022-11" db="EMBL/GenBank/DDBJ databases">
        <authorList>
            <person name="Petersen C."/>
        </authorList>
    </citation>
    <scope>NUCLEOTIDE SEQUENCE</scope>
    <source>
        <strain evidence="9">IBT 34128</strain>
    </source>
</reference>
<dbReference type="InterPro" id="IPR011343">
    <property type="entry name" value="DeoC"/>
</dbReference>
<dbReference type="InterPro" id="IPR002915">
    <property type="entry name" value="DeoC/FbaB/LacD_aldolase"/>
</dbReference>
<gene>
    <name evidence="9" type="ORF">NUU61_000487</name>
</gene>
<dbReference type="InterPro" id="IPR013785">
    <property type="entry name" value="Aldolase_TIM"/>
</dbReference>
<keyword evidence="10" id="KW-1185">Reference proteome</keyword>
<dbReference type="Proteomes" id="UP001141434">
    <property type="component" value="Unassembled WGS sequence"/>
</dbReference>
<evidence type="ECO:0000256" key="5">
    <source>
        <dbReference type="ARBA" id="ARBA00023270"/>
    </source>
</evidence>
<sequence length="266" mass="28394">MSSTPSTDAEWAAQISKMKEWLPARSVSQPPIPLGIHRMIDHTLLKEPIAPEQIDTICKEAHENNFAAVCVRLGYVARAVANLKDVPGTVVACVVGFPEGTHETADKVREAKEAVEQGASELDMVIKYELLQKGMYTAVYDDIVAVRQAAPAPITLKTIVEVAKLDKDQLMAATIVCCMAGADFVKTSTGFNGGASVQHISLMRVAADMCGRDCKIKASGGIRSAEDCVRMVKAGAQRIGTSSGVRIVTELNEGELLEQGASHAVS</sequence>
<comment type="caution">
    <text evidence="9">The sequence shown here is derived from an EMBL/GenBank/DDBJ whole genome shotgun (WGS) entry which is preliminary data.</text>
</comment>
<dbReference type="HAMAP" id="MF_00114">
    <property type="entry name" value="DeoC_type1"/>
    <property type="match status" value="1"/>
</dbReference>
<reference evidence="9" key="2">
    <citation type="journal article" date="2023" name="IMA Fungus">
        <title>Comparative genomic study of the Penicillium genus elucidates a diverse pangenome and 15 lateral gene transfer events.</title>
        <authorList>
            <person name="Petersen C."/>
            <person name="Sorensen T."/>
            <person name="Nielsen M.R."/>
            <person name="Sondergaard T.E."/>
            <person name="Sorensen J.L."/>
            <person name="Fitzpatrick D.A."/>
            <person name="Frisvad J.C."/>
            <person name="Nielsen K.L."/>
        </authorList>
    </citation>
    <scope>NUCLEOTIDE SEQUENCE</scope>
    <source>
        <strain evidence="9">IBT 34128</strain>
    </source>
</reference>
<dbReference type="GO" id="GO:0005737">
    <property type="term" value="C:cytoplasm"/>
    <property type="evidence" value="ECO:0007669"/>
    <property type="project" value="InterPro"/>
</dbReference>
<dbReference type="PIRSF" id="PIRSF001357">
    <property type="entry name" value="DeoC"/>
    <property type="match status" value="1"/>
</dbReference>
<dbReference type="InterPro" id="IPR028581">
    <property type="entry name" value="DeoC_typeI"/>
</dbReference>
<evidence type="ECO:0000256" key="3">
    <source>
        <dbReference type="ARBA" id="ARBA00022490"/>
    </source>
</evidence>
<feature type="active site" description="Schiff-base intermediate with acetaldehyde" evidence="8">
    <location>
        <position position="186"/>
    </location>
</feature>
<evidence type="ECO:0000313" key="9">
    <source>
        <dbReference type="EMBL" id="KAJ5114728.1"/>
    </source>
</evidence>
<dbReference type="SMART" id="SM01133">
    <property type="entry name" value="DeoC"/>
    <property type="match status" value="1"/>
</dbReference>
<dbReference type="EC" id="4.1.2.4" evidence="2"/>
<dbReference type="GO" id="GO:0009264">
    <property type="term" value="P:deoxyribonucleotide catabolic process"/>
    <property type="evidence" value="ECO:0007669"/>
    <property type="project" value="InterPro"/>
</dbReference>
<dbReference type="PANTHER" id="PTHR10889:SF1">
    <property type="entry name" value="DEOXYRIBOSE-PHOSPHATE ALDOLASE"/>
    <property type="match status" value="1"/>
</dbReference>